<sequence length="183" mass="20458">MGASQWNRKVPYQPDVDAALRQARREAYADGDYYRREADPRARQMSEEEYVAAEMAEERAHLVAEFGEEDAGEPDDTFSRDFWRAAQIDVIDPDSLLDSQPYSGTHSIIDMTGVAGSPEGGKVAPLPAADLDKWFGTDRPDAAAVERALDDGLDGFERWHGAYVIAYEGDRPAWIYFFGWSGD</sequence>
<name>A0ABV8IWC2_9ACTN</name>
<evidence type="ECO:0000313" key="2">
    <source>
        <dbReference type="Proteomes" id="UP001595867"/>
    </source>
</evidence>
<dbReference type="RefSeq" id="WP_378069186.1">
    <property type="nucleotide sequence ID" value="NZ_JBHSBL010000019.1"/>
</dbReference>
<dbReference type="EMBL" id="JBHSBL010000019">
    <property type="protein sequence ID" value="MFC4068284.1"/>
    <property type="molecule type" value="Genomic_DNA"/>
</dbReference>
<accession>A0ABV8IWC2</accession>
<keyword evidence="2" id="KW-1185">Reference proteome</keyword>
<organism evidence="1 2">
    <name type="scientific">Actinoplanes subglobosus</name>
    <dbReference type="NCBI Taxonomy" id="1547892"/>
    <lineage>
        <taxon>Bacteria</taxon>
        <taxon>Bacillati</taxon>
        <taxon>Actinomycetota</taxon>
        <taxon>Actinomycetes</taxon>
        <taxon>Micromonosporales</taxon>
        <taxon>Micromonosporaceae</taxon>
        <taxon>Actinoplanes</taxon>
    </lineage>
</organism>
<evidence type="ECO:0000313" key="1">
    <source>
        <dbReference type="EMBL" id="MFC4068284.1"/>
    </source>
</evidence>
<comment type="caution">
    <text evidence="1">The sequence shown here is derived from an EMBL/GenBank/DDBJ whole genome shotgun (WGS) entry which is preliminary data.</text>
</comment>
<proteinExistence type="predicted"/>
<reference evidence="2" key="1">
    <citation type="journal article" date="2019" name="Int. J. Syst. Evol. Microbiol.">
        <title>The Global Catalogue of Microorganisms (GCM) 10K type strain sequencing project: providing services to taxonomists for standard genome sequencing and annotation.</title>
        <authorList>
            <consortium name="The Broad Institute Genomics Platform"/>
            <consortium name="The Broad Institute Genome Sequencing Center for Infectious Disease"/>
            <person name="Wu L."/>
            <person name="Ma J."/>
        </authorList>
    </citation>
    <scope>NUCLEOTIDE SEQUENCE [LARGE SCALE GENOMIC DNA]</scope>
    <source>
        <strain evidence="2">TBRC 5832</strain>
    </source>
</reference>
<gene>
    <name evidence="1" type="ORF">ACFO0C_25435</name>
</gene>
<protein>
    <submittedName>
        <fullName evidence="1">Uncharacterized protein</fullName>
    </submittedName>
</protein>
<dbReference type="Proteomes" id="UP001595867">
    <property type="component" value="Unassembled WGS sequence"/>
</dbReference>